<comment type="cofactor">
    <cofactor evidence="5">
        <name>Mg(2+)</name>
        <dbReference type="ChEBI" id="CHEBI:18420"/>
    </cofactor>
</comment>
<reference evidence="8" key="1">
    <citation type="journal article" date="2019" name="Int. J. Syst. Evol. Microbiol.">
        <title>The Global Catalogue of Microorganisms (GCM) 10K type strain sequencing project: providing services to taxonomists for standard genome sequencing and annotation.</title>
        <authorList>
            <consortium name="The Broad Institute Genomics Platform"/>
            <consortium name="The Broad Institute Genome Sequencing Center for Infectious Disease"/>
            <person name="Wu L."/>
            <person name="Ma J."/>
        </authorList>
    </citation>
    <scope>NUCLEOTIDE SEQUENCE [LARGE SCALE GENOMIC DNA]</scope>
    <source>
        <strain evidence="8">CGMCC 1.10106</strain>
    </source>
</reference>
<feature type="domain" description="PIN" evidence="6">
    <location>
        <begin position="2"/>
        <end position="123"/>
    </location>
</feature>
<evidence type="ECO:0000259" key="6">
    <source>
        <dbReference type="Pfam" id="PF01850"/>
    </source>
</evidence>
<keyword evidence="5" id="KW-0460">Magnesium</keyword>
<proteinExistence type="inferred from homology"/>
<feature type="binding site" evidence="5">
    <location>
        <position position="5"/>
    </location>
    <ligand>
        <name>Mg(2+)</name>
        <dbReference type="ChEBI" id="CHEBI:18420"/>
    </ligand>
</feature>
<organism evidence="7 8">
    <name type="scientific">Sphingomonas psychrolutea</name>
    <dbReference type="NCBI Taxonomy" id="1259676"/>
    <lineage>
        <taxon>Bacteria</taxon>
        <taxon>Pseudomonadati</taxon>
        <taxon>Pseudomonadota</taxon>
        <taxon>Alphaproteobacteria</taxon>
        <taxon>Sphingomonadales</taxon>
        <taxon>Sphingomonadaceae</taxon>
        <taxon>Sphingomonas</taxon>
    </lineage>
</organism>
<accession>A0ABQ1H457</accession>
<keyword evidence="5" id="KW-0800">Toxin</keyword>
<dbReference type="InterPro" id="IPR002716">
    <property type="entry name" value="PIN_dom"/>
</dbReference>
<evidence type="ECO:0000256" key="4">
    <source>
        <dbReference type="ARBA" id="ARBA00022801"/>
    </source>
</evidence>
<evidence type="ECO:0000256" key="1">
    <source>
        <dbReference type="ARBA" id="ARBA00022649"/>
    </source>
</evidence>
<dbReference type="CDD" id="cd09871">
    <property type="entry name" value="PIN_MtVapC28-VapC30-like"/>
    <property type="match status" value="1"/>
</dbReference>
<evidence type="ECO:0000256" key="3">
    <source>
        <dbReference type="ARBA" id="ARBA00022723"/>
    </source>
</evidence>
<keyword evidence="3 5" id="KW-0479">Metal-binding</keyword>
<keyword evidence="2 5" id="KW-0540">Nuclease</keyword>
<dbReference type="HAMAP" id="MF_00265">
    <property type="entry name" value="VapC_Nob1"/>
    <property type="match status" value="1"/>
</dbReference>
<dbReference type="InterPro" id="IPR029060">
    <property type="entry name" value="PIN-like_dom_sf"/>
</dbReference>
<keyword evidence="4 5" id="KW-0378">Hydrolase</keyword>
<dbReference type="SUPFAM" id="SSF88723">
    <property type="entry name" value="PIN domain-like"/>
    <property type="match status" value="1"/>
</dbReference>
<name>A0ABQ1H457_9SPHN</name>
<dbReference type="EMBL" id="BMDW01000021">
    <property type="protein sequence ID" value="GGA57171.1"/>
    <property type="molecule type" value="Genomic_DNA"/>
</dbReference>
<dbReference type="RefSeq" id="WP_188448826.1">
    <property type="nucleotide sequence ID" value="NZ_BMDW01000021.1"/>
</dbReference>
<protein>
    <recommendedName>
        <fullName evidence="5">Ribonuclease VapC</fullName>
        <shortName evidence="5">RNase VapC</shortName>
        <ecNumber evidence="5">3.1.-.-</ecNumber>
    </recommendedName>
    <alternativeName>
        <fullName evidence="5">Toxin VapC</fullName>
    </alternativeName>
</protein>
<evidence type="ECO:0000313" key="8">
    <source>
        <dbReference type="Proteomes" id="UP000618591"/>
    </source>
</evidence>
<feature type="binding site" evidence="5">
    <location>
        <position position="98"/>
    </location>
    <ligand>
        <name>Mg(2+)</name>
        <dbReference type="ChEBI" id="CHEBI:18420"/>
    </ligand>
</feature>
<evidence type="ECO:0000256" key="5">
    <source>
        <dbReference type="HAMAP-Rule" id="MF_00265"/>
    </source>
</evidence>
<evidence type="ECO:0000313" key="7">
    <source>
        <dbReference type="EMBL" id="GGA57171.1"/>
    </source>
</evidence>
<evidence type="ECO:0000256" key="2">
    <source>
        <dbReference type="ARBA" id="ARBA00022722"/>
    </source>
</evidence>
<dbReference type="InterPro" id="IPR022907">
    <property type="entry name" value="VapC_family"/>
</dbReference>
<dbReference type="Proteomes" id="UP000618591">
    <property type="component" value="Unassembled WGS sequence"/>
</dbReference>
<keyword evidence="8" id="KW-1185">Reference proteome</keyword>
<dbReference type="Pfam" id="PF01850">
    <property type="entry name" value="PIN"/>
    <property type="match status" value="1"/>
</dbReference>
<keyword evidence="1 5" id="KW-1277">Toxin-antitoxin system</keyword>
<sequence length="130" mass="13914">MIALDGSALFAVILDEPMAERCDQALRAAGTELIMSSASLTETLIVAAGKNLYDEMQAFIAALQPTIIPLTEPRARAAADAYRRWGKNFHPARLNLGDSFAYALAMEHACPLLFVGNDFAQTDVVSALAG</sequence>
<comment type="caution">
    <text evidence="7">The sequence shown here is derived from an EMBL/GenBank/DDBJ whole genome shotgun (WGS) entry which is preliminary data.</text>
</comment>
<comment type="function">
    <text evidence="5">Toxic component of a toxin-antitoxin (TA) system. An RNase.</text>
</comment>
<dbReference type="Gene3D" id="3.40.50.1010">
    <property type="entry name" value="5'-nuclease"/>
    <property type="match status" value="1"/>
</dbReference>
<comment type="similarity">
    <text evidence="5">Belongs to the PINc/VapC protein family.</text>
</comment>
<dbReference type="EC" id="3.1.-.-" evidence="5"/>
<gene>
    <name evidence="5 7" type="primary">vapC</name>
    <name evidence="7" type="ORF">GCM10011395_29500</name>
</gene>